<reference evidence="6" key="1">
    <citation type="submission" date="2014-10" db="EMBL/GenBank/DDBJ databases">
        <title>Full-length cDNA cloning and expression analysis of HcCUBDC gene from Hyriopsis cumingii.</title>
        <authorList>
            <person name="Li J."/>
            <person name="Luo H."/>
            <person name="Bai Z."/>
            <person name="Liu X."/>
            <person name="Li X."/>
        </authorList>
    </citation>
    <scope>NUCLEOTIDE SEQUENCE</scope>
</reference>
<dbReference type="FunFam" id="2.60.120.290:FF:000005">
    <property type="entry name" value="Procollagen C-endopeptidase enhancer 1"/>
    <property type="match status" value="1"/>
</dbReference>
<dbReference type="GO" id="GO:0005886">
    <property type="term" value="C:plasma membrane"/>
    <property type="evidence" value="ECO:0007669"/>
    <property type="project" value="TreeGrafter"/>
</dbReference>
<name>A0A0B5G2C0_SINCU</name>
<feature type="domain" description="CUB" evidence="5">
    <location>
        <begin position="465"/>
        <end position="588"/>
    </location>
</feature>
<feature type="domain" description="CUB" evidence="5">
    <location>
        <begin position="26"/>
        <end position="158"/>
    </location>
</feature>
<proteinExistence type="evidence at transcript level"/>
<dbReference type="InterPro" id="IPR053207">
    <property type="entry name" value="Non-NMDA_GluR_Accessory"/>
</dbReference>
<comment type="caution">
    <text evidence="2">Lacks conserved residue(s) required for the propagation of feature annotation.</text>
</comment>
<evidence type="ECO:0000259" key="5">
    <source>
        <dbReference type="PROSITE" id="PS01180"/>
    </source>
</evidence>
<feature type="signal peptide" evidence="4">
    <location>
        <begin position="1"/>
        <end position="19"/>
    </location>
</feature>
<dbReference type="SMART" id="SM00042">
    <property type="entry name" value="CUB"/>
    <property type="match status" value="4"/>
</dbReference>
<dbReference type="PANTHER" id="PTHR47537">
    <property type="entry name" value="CUBILIN"/>
    <property type="match status" value="1"/>
</dbReference>
<feature type="compositionally biased region" description="Polar residues" evidence="3">
    <location>
        <begin position="308"/>
        <end position="324"/>
    </location>
</feature>
<evidence type="ECO:0000256" key="2">
    <source>
        <dbReference type="PROSITE-ProRule" id="PRU00059"/>
    </source>
</evidence>
<dbReference type="EMBL" id="KP067952">
    <property type="protein sequence ID" value="AJF11714.1"/>
    <property type="molecule type" value="mRNA"/>
</dbReference>
<dbReference type="InterPro" id="IPR000859">
    <property type="entry name" value="CUB_dom"/>
</dbReference>
<organism evidence="6">
    <name type="scientific">Sinohyriopsis cumingii</name>
    <name type="common">Triangle sail mussel</name>
    <name type="synonym">Hyriopsis cumingii</name>
    <dbReference type="NCBI Taxonomy" id="165450"/>
    <lineage>
        <taxon>Eukaryota</taxon>
        <taxon>Metazoa</taxon>
        <taxon>Spiralia</taxon>
        <taxon>Lophotrochozoa</taxon>
        <taxon>Mollusca</taxon>
        <taxon>Bivalvia</taxon>
        <taxon>Autobranchia</taxon>
        <taxon>Heteroconchia</taxon>
        <taxon>Palaeoheterodonta</taxon>
        <taxon>Unionida</taxon>
        <taxon>Unionoidea</taxon>
        <taxon>Unionidae</taxon>
        <taxon>Gonideinae</taxon>
        <taxon>Sinohyriopsis</taxon>
    </lineage>
</organism>
<dbReference type="CDD" id="cd00041">
    <property type="entry name" value="CUB"/>
    <property type="match status" value="4"/>
</dbReference>
<sequence length="639" mass="72679">MVICLEGIVLFMAYLMVYSDGVNPACECVTFQSYGQSQGRFHSPNFPQPSNHSIDCILYTFVGDVNELVQITFLEFDLKPPSFSPSGPQCSDFLKMFLNIDRPEVNEHSKWDEVLCGNISNLKQKTYYSSSRSLILEYHTTSKSTGHFTGFRGTFKFFNQADFRNDGHKQLGKQCSYFFQSSNNGTKGKFFSPRYPQNYPKGSNCQYIFMGHAKERVIVRFQNIQLDNRDSSCQSNPDTVKVYDSNNKDGKILREICGIHNQLDIVSSGQYMFIEFNSDHHHESQGFAATFEFTDDANPYTQQPPPQNNGETRSTSDNFTSCNMKKSSVNAKNGTIESHSYPHPYPPSIKCNYEFEGEGQERVQLSFKKMNLYYNGGDPDMPHGCINQDSISVFIYIENKEILLGQYCGNKSPNQLMSSSQRMKVVFTSTSHSETRNVFGFQLEYNFRTDFGVQGSGIQDQRKGCLFHYNSTSSKVGFFTSPNFPGQYPPYTECNYQFHGLGKNKEERVFITFDDFYVGESGCEKFTESDYVSFSNFLSSEDRKLPRLCGQMNPGQVIRESDGAFFRVTFKSNDIYDATGFKANYRFVPVYEIVTPTLPNHERETSGGTSISPGTSHDHVTVVMGTVYLLFLTVIFHVL</sequence>
<dbReference type="PROSITE" id="PS01180">
    <property type="entry name" value="CUB"/>
    <property type="match status" value="4"/>
</dbReference>
<feature type="chain" id="PRO_5002102145" evidence="4">
    <location>
        <begin position="20"/>
        <end position="639"/>
    </location>
</feature>
<feature type="domain" description="CUB" evidence="5">
    <location>
        <begin position="322"/>
        <end position="448"/>
    </location>
</feature>
<keyword evidence="1" id="KW-1015">Disulfide bond</keyword>
<feature type="region of interest" description="Disordered" evidence="3">
    <location>
        <begin position="296"/>
        <end position="324"/>
    </location>
</feature>
<dbReference type="SMR" id="A0A0B5G2C0"/>
<protein>
    <submittedName>
        <fullName evidence="6">CUB domain-containing protein</fullName>
    </submittedName>
</protein>
<dbReference type="Pfam" id="PF00431">
    <property type="entry name" value="CUB"/>
    <property type="match status" value="4"/>
</dbReference>
<dbReference type="Gene3D" id="2.60.120.290">
    <property type="entry name" value="Spermadhesin, CUB domain"/>
    <property type="match status" value="4"/>
</dbReference>
<gene>
    <name evidence="6" type="primary">CUBDC</name>
</gene>
<evidence type="ECO:0000256" key="1">
    <source>
        <dbReference type="ARBA" id="ARBA00023157"/>
    </source>
</evidence>
<accession>A0A0B5G2C0</accession>
<dbReference type="SUPFAM" id="SSF49854">
    <property type="entry name" value="Spermadhesin, CUB domain"/>
    <property type="match status" value="4"/>
</dbReference>
<dbReference type="InterPro" id="IPR035914">
    <property type="entry name" value="Sperma_CUB_dom_sf"/>
</dbReference>
<dbReference type="PANTHER" id="PTHR47537:SF2">
    <property type="entry name" value="CUBILIN"/>
    <property type="match status" value="1"/>
</dbReference>
<evidence type="ECO:0000256" key="4">
    <source>
        <dbReference type="SAM" id="SignalP"/>
    </source>
</evidence>
<dbReference type="AlphaFoldDB" id="A0A0B5G2C0"/>
<feature type="domain" description="CUB" evidence="5">
    <location>
        <begin position="175"/>
        <end position="294"/>
    </location>
</feature>
<keyword evidence="4" id="KW-0732">Signal</keyword>
<evidence type="ECO:0000256" key="3">
    <source>
        <dbReference type="SAM" id="MobiDB-lite"/>
    </source>
</evidence>
<evidence type="ECO:0000313" key="6">
    <source>
        <dbReference type="EMBL" id="AJF11714.1"/>
    </source>
</evidence>